<keyword evidence="4 5" id="KW-0472">Membrane</keyword>
<feature type="transmembrane region" description="Helical" evidence="5">
    <location>
        <begin position="69"/>
        <end position="90"/>
    </location>
</feature>
<accession>A0A450RT87</accession>
<keyword evidence="2 5" id="KW-0812">Transmembrane</keyword>
<feature type="transmembrane region" description="Helical" evidence="5">
    <location>
        <begin position="25"/>
        <end position="49"/>
    </location>
</feature>
<dbReference type="EMBL" id="CAADEW010000001">
    <property type="protein sequence ID" value="VFJ42265.1"/>
    <property type="molecule type" value="Genomic_DNA"/>
</dbReference>
<organism evidence="6">
    <name type="scientific">Candidatus Kentrum sp. FW</name>
    <dbReference type="NCBI Taxonomy" id="2126338"/>
    <lineage>
        <taxon>Bacteria</taxon>
        <taxon>Pseudomonadati</taxon>
        <taxon>Pseudomonadota</taxon>
        <taxon>Gammaproteobacteria</taxon>
        <taxon>Candidatus Kentrum</taxon>
    </lineage>
</organism>
<evidence type="ECO:0000256" key="5">
    <source>
        <dbReference type="SAM" id="Phobius"/>
    </source>
</evidence>
<evidence type="ECO:0000256" key="4">
    <source>
        <dbReference type="ARBA" id="ARBA00023136"/>
    </source>
</evidence>
<evidence type="ECO:0000256" key="2">
    <source>
        <dbReference type="ARBA" id="ARBA00022692"/>
    </source>
</evidence>
<proteinExistence type="predicted"/>
<dbReference type="InterPro" id="IPR003510">
    <property type="entry name" value="Fumarate_red_C"/>
</dbReference>
<reference evidence="6" key="1">
    <citation type="submission" date="2019-02" db="EMBL/GenBank/DDBJ databases">
        <authorList>
            <person name="Gruber-Vodicka R. H."/>
            <person name="Seah K. B. B."/>
        </authorList>
    </citation>
    <scope>NUCLEOTIDE SEQUENCE</scope>
    <source>
        <strain evidence="6">BECK_BZ15</strain>
    </source>
</reference>
<dbReference type="AlphaFoldDB" id="A0A450RT87"/>
<keyword evidence="1" id="KW-1003">Cell membrane</keyword>
<dbReference type="Gene3D" id="1.20.1300.10">
    <property type="entry name" value="Fumarate reductase/succinate dehydrogenase, transmembrane subunit"/>
    <property type="match status" value="1"/>
</dbReference>
<dbReference type="Pfam" id="PF02300">
    <property type="entry name" value="Fumarate_red_C"/>
    <property type="match status" value="1"/>
</dbReference>
<dbReference type="GO" id="GO:0016020">
    <property type="term" value="C:membrane"/>
    <property type="evidence" value="ECO:0007669"/>
    <property type="project" value="InterPro"/>
</dbReference>
<sequence length="130" mass="14374">MSRKPYIREVPKASWYLRQGRYVRYIAREVTCVFIGIHTFLLLAGIGALSKGPEAYDAFLASLQSPLSVAFLIVALLFAIYHSISWFNVTPQAMPVQMGEDFLPGGIIIGAHYGIWALATIVVLFLVGVL</sequence>
<dbReference type="PIRSF" id="PIRSF000180">
    <property type="entry name" value="FrdC"/>
    <property type="match status" value="1"/>
</dbReference>
<gene>
    <name evidence="6" type="ORF">BECKFW1821A_GA0114235_100122</name>
</gene>
<feature type="transmembrane region" description="Helical" evidence="5">
    <location>
        <begin position="102"/>
        <end position="127"/>
    </location>
</feature>
<evidence type="ECO:0000256" key="1">
    <source>
        <dbReference type="ARBA" id="ARBA00022475"/>
    </source>
</evidence>
<protein>
    <submittedName>
        <fullName evidence="6">Fumarate reductase subunit C</fullName>
    </submittedName>
</protein>
<evidence type="ECO:0000256" key="3">
    <source>
        <dbReference type="ARBA" id="ARBA00022989"/>
    </source>
</evidence>
<keyword evidence="3 5" id="KW-1133">Transmembrane helix</keyword>
<dbReference type="InterPro" id="IPR034804">
    <property type="entry name" value="SQR/QFR_C/D"/>
</dbReference>
<dbReference type="SUPFAM" id="SSF81343">
    <property type="entry name" value="Fumarate reductase respiratory complex transmembrane subunits"/>
    <property type="match status" value="1"/>
</dbReference>
<evidence type="ECO:0000313" key="6">
    <source>
        <dbReference type="EMBL" id="VFJ42265.1"/>
    </source>
</evidence>
<name>A0A450RT87_9GAMM</name>